<gene>
    <name evidence="3" type="ORF">SAMN02982985_04259</name>
</gene>
<evidence type="ECO:0000256" key="2">
    <source>
        <dbReference type="SAM" id="SignalP"/>
    </source>
</evidence>
<proteinExistence type="predicted"/>
<sequence>MNTYVELCRSTRKLAGACAVIALFTMLTGCAAFYSETRDKQGQAAKGAWEKVDVGTQIKLARKNHAALLADQLKATDELALANRALAARRLAISAGSVQELLLAPVQDSLRDLVLKPAEATAWLAYQDSKANADRELALVVQNFKLNGMTPKSCADLEDNDVLIADIKRANPDKGARLTPIQFSYRIKCMALKKLGAPPAYSDGLLADAYRARDQAKTLIYKADQDTRPERDEFAAALKAYQDATSLQEANAKGLGEKLQAARQKLENSIDQANKAGKALDSALGTTLLAESEQSAIMQFLATFAASEPAVGSGTEAPAAKGTTSASQASLRGEQLAVLSEFAAQAKSKWADADAPNLVPLLLAKNLAKARSDAAVREIALRNLELALCQSRVDVQTERYQRLRKAYELLAGQPAEIHNGTVIRKATATVALGESVSAAFTPVGARPAKPGEADAWNTLVLNKQRTWEAAAYYLDDLGRLQPAALKPQYQIDALAHDRSLSLAESSLTLWTTTINSVVGQSASAAALGIKPSDIKDFANSAILLWIGKGVN</sequence>
<evidence type="ECO:0000313" key="3">
    <source>
        <dbReference type="EMBL" id="SFM48726.1"/>
    </source>
</evidence>
<organism evidence="3 4">
    <name type="scientific">Rugamonas rubra</name>
    <dbReference type="NCBI Taxonomy" id="758825"/>
    <lineage>
        <taxon>Bacteria</taxon>
        <taxon>Pseudomonadati</taxon>
        <taxon>Pseudomonadota</taxon>
        <taxon>Betaproteobacteria</taxon>
        <taxon>Burkholderiales</taxon>
        <taxon>Oxalobacteraceae</taxon>
        <taxon>Telluria group</taxon>
        <taxon>Rugamonas</taxon>
    </lineage>
</organism>
<dbReference type="STRING" id="758825.SAMN02982985_04259"/>
<name>A0A1I4R9P3_9BURK</name>
<dbReference type="AlphaFoldDB" id="A0A1I4R9P3"/>
<reference evidence="3 4" key="1">
    <citation type="submission" date="2016-10" db="EMBL/GenBank/DDBJ databases">
        <authorList>
            <person name="de Groot N.N."/>
        </authorList>
    </citation>
    <scope>NUCLEOTIDE SEQUENCE [LARGE SCALE GENOMIC DNA]</scope>
    <source>
        <strain evidence="3 4">ATCC 43154</strain>
    </source>
</reference>
<keyword evidence="2" id="KW-0732">Signal</keyword>
<feature type="coiled-coil region" evidence="1">
    <location>
        <begin position="252"/>
        <end position="279"/>
    </location>
</feature>
<dbReference type="RefSeq" id="WP_093389709.1">
    <property type="nucleotide sequence ID" value="NZ_FOTW01000021.1"/>
</dbReference>
<evidence type="ECO:0000313" key="4">
    <source>
        <dbReference type="Proteomes" id="UP000199470"/>
    </source>
</evidence>
<keyword evidence="4" id="KW-1185">Reference proteome</keyword>
<dbReference type="EMBL" id="FOTW01000021">
    <property type="protein sequence ID" value="SFM48726.1"/>
    <property type="molecule type" value="Genomic_DNA"/>
</dbReference>
<evidence type="ECO:0008006" key="5">
    <source>
        <dbReference type="Google" id="ProtNLM"/>
    </source>
</evidence>
<dbReference type="Proteomes" id="UP000199470">
    <property type="component" value="Unassembled WGS sequence"/>
</dbReference>
<accession>A0A1I4R9P3</accession>
<feature type="signal peptide" evidence="2">
    <location>
        <begin position="1"/>
        <end position="31"/>
    </location>
</feature>
<feature type="chain" id="PRO_5011470361" description="Lipoprotein" evidence="2">
    <location>
        <begin position="32"/>
        <end position="551"/>
    </location>
</feature>
<keyword evidence="1" id="KW-0175">Coiled coil</keyword>
<evidence type="ECO:0000256" key="1">
    <source>
        <dbReference type="SAM" id="Coils"/>
    </source>
</evidence>
<protein>
    <recommendedName>
        <fullName evidence="5">Lipoprotein</fullName>
    </recommendedName>
</protein>